<dbReference type="STRING" id="575540.Isop_0145"/>
<sequence length="298" mass="32082">MVTPSPPGDAILESPNHPDTFLRTPRCMRRIVMSISRGLALATMMIVTFAWNAPSPVWAWTLDDPPAKEQVESPRNPDHPAPASPQEDEHKVDTPDAQADETTDTSSKTARQAGTRPNPPKRRAAGGIETQLGAALNDLGLGRVAQGAVVNSRQVTLFAIVADPHDRSIDPKLREIEPLLSRSLPHHGFRLIDARTLRLKPGEAIHCGLTAEARTMLSQPMLPEGWPPMPATATPVVARAELVSAWTNRGKVEFRLALLGADGAPQVASLVSTPPNQLFFVNNPLPNGGRLLIGLGAR</sequence>
<dbReference type="KEGG" id="ipa:Isop_0145"/>
<dbReference type="EMBL" id="CP002353">
    <property type="protein sequence ID" value="ADV60742.1"/>
    <property type="molecule type" value="Genomic_DNA"/>
</dbReference>
<feature type="compositionally biased region" description="Basic and acidic residues" evidence="1">
    <location>
        <begin position="67"/>
        <end position="78"/>
    </location>
</feature>
<protein>
    <submittedName>
        <fullName evidence="2">Uncharacterized protein</fullName>
    </submittedName>
</protein>
<dbReference type="Proteomes" id="UP000008631">
    <property type="component" value="Chromosome"/>
</dbReference>
<feature type="region of interest" description="Disordered" evidence="1">
    <location>
        <begin position="67"/>
        <end position="125"/>
    </location>
</feature>
<evidence type="ECO:0000313" key="2">
    <source>
        <dbReference type="EMBL" id="ADV60742.1"/>
    </source>
</evidence>
<accession>E8R647</accession>
<dbReference type="InParanoid" id="E8R647"/>
<evidence type="ECO:0000313" key="3">
    <source>
        <dbReference type="Proteomes" id="UP000008631"/>
    </source>
</evidence>
<dbReference type="AlphaFoldDB" id="E8R647"/>
<gene>
    <name evidence="2" type="ordered locus">Isop_0145</name>
</gene>
<reference key="1">
    <citation type="submission" date="2010-11" db="EMBL/GenBank/DDBJ databases">
        <title>The complete sequence of chromosome of Isophaera pallida ATCC 43644.</title>
        <authorList>
            <consortium name="US DOE Joint Genome Institute (JGI-PGF)"/>
            <person name="Lucas S."/>
            <person name="Copeland A."/>
            <person name="Lapidus A."/>
            <person name="Bruce D."/>
            <person name="Goodwin L."/>
            <person name="Pitluck S."/>
            <person name="Kyrpides N."/>
            <person name="Mavromatis K."/>
            <person name="Pagani I."/>
            <person name="Ivanova N."/>
            <person name="Saunders E."/>
            <person name="Brettin T."/>
            <person name="Detter J.C."/>
            <person name="Han C."/>
            <person name="Tapia R."/>
            <person name="Land M."/>
            <person name="Hauser L."/>
            <person name="Markowitz V."/>
            <person name="Cheng J.-F."/>
            <person name="Hugenholtz P."/>
            <person name="Woyke T."/>
            <person name="Wu D."/>
            <person name="Eisen J.A."/>
        </authorList>
    </citation>
    <scope>NUCLEOTIDE SEQUENCE</scope>
    <source>
        <strain>ATCC 43644</strain>
    </source>
</reference>
<dbReference type="HOGENOM" id="CLU_933084_0_0_0"/>
<keyword evidence="3" id="KW-1185">Reference proteome</keyword>
<reference evidence="2 3" key="2">
    <citation type="journal article" date="2011" name="Stand. Genomic Sci.">
        <title>Complete genome sequence of Isosphaera pallida type strain (IS1B).</title>
        <authorList>
            <consortium name="US DOE Joint Genome Institute (JGI-PGF)"/>
            <person name="Goker M."/>
            <person name="Cleland D."/>
            <person name="Saunders E."/>
            <person name="Lapidus A."/>
            <person name="Nolan M."/>
            <person name="Lucas S."/>
            <person name="Hammon N."/>
            <person name="Deshpande S."/>
            <person name="Cheng J.F."/>
            <person name="Tapia R."/>
            <person name="Han C."/>
            <person name="Goodwin L."/>
            <person name="Pitluck S."/>
            <person name="Liolios K."/>
            <person name="Pagani I."/>
            <person name="Ivanova N."/>
            <person name="Mavromatis K."/>
            <person name="Pati A."/>
            <person name="Chen A."/>
            <person name="Palaniappan K."/>
            <person name="Land M."/>
            <person name="Hauser L."/>
            <person name="Chang Y.J."/>
            <person name="Jeffries C.D."/>
            <person name="Detter J.C."/>
            <person name="Beck B."/>
            <person name="Woyke T."/>
            <person name="Bristow J."/>
            <person name="Eisen J.A."/>
            <person name="Markowitz V."/>
            <person name="Hugenholtz P."/>
            <person name="Kyrpides N.C."/>
            <person name="Klenk H.P."/>
        </authorList>
    </citation>
    <scope>NUCLEOTIDE SEQUENCE [LARGE SCALE GENOMIC DNA]</scope>
    <source>
        <strain evidence="3">ATCC 43644 / DSM 9630 / IS1B</strain>
    </source>
</reference>
<dbReference type="eggNOG" id="ENOG50348AV">
    <property type="taxonomic scope" value="Bacteria"/>
</dbReference>
<name>E8R647_ISOPI</name>
<proteinExistence type="predicted"/>
<evidence type="ECO:0000256" key="1">
    <source>
        <dbReference type="SAM" id="MobiDB-lite"/>
    </source>
</evidence>
<organism evidence="2 3">
    <name type="scientific">Isosphaera pallida (strain ATCC 43644 / DSM 9630 / IS1B)</name>
    <dbReference type="NCBI Taxonomy" id="575540"/>
    <lineage>
        <taxon>Bacteria</taxon>
        <taxon>Pseudomonadati</taxon>
        <taxon>Planctomycetota</taxon>
        <taxon>Planctomycetia</taxon>
        <taxon>Isosphaerales</taxon>
        <taxon>Isosphaeraceae</taxon>
        <taxon>Isosphaera</taxon>
    </lineage>
</organism>